<evidence type="ECO:0000256" key="2">
    <source>
        <dbReference type="ARBA" id="ARBA00022737"/>
    </source>
</evidence>
<evidence type="ECO:0000313" key="6">
    <source>
        <dbReference type="EMBL" id="KAL1413667.1"/>
    </source>
</evidence>
<feature type="compositionally biased region" description="Basic and acidic residues" evidence="5">
    <location>
        <begin position="265"/>
        <end position="274"/>
    </location>
</feature>
<evidence type="ECO:0000313" key="7">
    <source>
        <dbReference type="Proteomes" id="UP001565368"/>
    </source>
</evidence>
<comment type="function">
    <text evidence="3">Regulates mitochondrial small subunit maturation by controlling 15S rRNA 5'-end processing. Localizes to the 5' precursor of the 15S rRNA in a position that is subsequently occupied by mS47 in the mature yeast mtSSU. Uses structure and sequence-specific RNA recognition, binding to a single-stranded region of the precursor and specifically recognizing bases -6 to -1. The exchange of Ccm1 for mS47 is coupled to the irreversible removal of precursor rRNA that is accompanied by conformational changes of the mitoribosomal proteins uS5m and mS26. These conformational changes signal completion of 5'-end rRNA processing through protection of the mature 5'-end of the 15S rRNA and stabilization of mS47. The removal of the 5' precursor together with the dissociation of Ccm1 may be catalyzed by the 5'-3' exoribonuclease Pet127. Involved in the specific removal of group I introns in mitochondrial encoded transcripts.</text>
</comment>
<dbReference type="Proteomes" id="UP001565368">
    <property type="component" value="Unassembled WGS sequence"/>
</dbReference>
<dbReference type="EMBL" id="JBBXJM010000001">
    <property type="protein sequence ID" value="KAL1413667.1"/>
    <property type="molecule type" value="Genomic_DNA"/>
</dbReference>
<feature type="compositionally biased region" description="Acidic residues" evidence="5">
    <location>
        <begin position="110"/>
        <end position="124"/>
    </location>
</feature>
<feature type="region of interest" description="Disordered" evidence="5">
    <location>
        <begin position="21"/>
        <end position="172"/>
    </location>
</feature>
<accession>A0ABR3QG85</accession>
<evidence type="ECO:0000256" key="3">
    <source>
        <dbReference type="ARBA" id="ARBA00044493"/>
    </source>
</evidence>
<gene>
    <name evidence="6" type="ORF">Q8F55_001446</name>
</gene>
<evidence type="ECO:0008006" key="8">
    <source>
        <dbReference type="Google" id="ProtNLM"/>
    </source>
</evidence>
<feature type="compositionally biased region" description="Basic and acidic residues" evidence="5">
    <location>
        <begin position="100"/>
        <end position="109"/>
    </location>
</feature>
<comment type="subunit">
    <text evidence="4">Binds to mitochondrial small subunit 15S rRNA.</text>
</comment>
<evidence type="ECO:0000256" key="5">
    <source>
        <dbReference type="SAM" id="MobiDB-lite"/>
    </source>
</evidence>
<keyword evidence="7" id="KW-1185">Reference proteome</keyword>
<feature type="region of interest" description="Disordered" evidence="5">
    <location>
        <begin position="265"/>
        <end position="293"/>
    </location>
</feature>
<evidence type="ECO:0000256" key="1">
    <source>
        <dbReference type="ARBA" id="ARBA00006192"/>
    </source>
</evidence>
<comment type="caution">
    <text evidence="6">The sequence shown here is derived from an EMBL/GenBank/DDBJ whole genome shotgun (WGS) entry which is preliminary data.</text>
</comment>
<dbReference type="InterPro" id="IPR011990">
    <property type="entry name" value="TPR-like_helical_dom_sf"/>
</dbReference>
<reference evidence="6 7" key="1">
    <citation type="submission" date="2023-08" db="EMBL/GenBank/DDBJ databases">
        <title>Annotated Genome Sequence of Vanrija albida AlHP1.</title>
        <authorList>
            <person name="Herzog R."/>
        </authorList>
    </citation>
    <scope>NUCLEOTIDE SEQUENCE [LARGE SCALE GENOMIC DNA]</scope>
    <source>
        <strain evidence="6 7">AlHP1</strain>
    </source>
</reference>
<proteinExistence type="inferred from homology"/>
<feature type="compositionally biased region" description="Pro residues" evidence="5">
    <location>
        <begin position="134"/>
        <end position="143"/>
    </location>
</feature>
<dbReference type="Gene3D" id="1.25.40.10">
    <property type="entry name" value="Tetratricopeptide repeat domain"/>
    <property type="match status" value="1"/>
</dbReference>
<dbReference type="PANTHER" id="PTHR47936">
    <property type="entry name" value="PPR_LONG DOMAIN-CONTAINING PROTEIN"/>
    <property type="match status" value="1"/>
</dbReference>
<keyword evidence="2" id="KW-0677">Repeat</keyword>
<feature type="region of interest" description="Disordered" evidence="5">
    <location>
        <begin position="647"/>
        <end position="691"/>
    </location>
</feature>
<comment type="similarity">
    <text evidence="1">Belongs to the CCM1 family.</text>
</comment>
<dbReference type="PANTHER" id="PTHR47936:SF1">
    <property type="entry name" value="PENTATRICOPEPTIDE REPEAT-CONTAINING PROTEIN GUN1, CHLOROPLASTIC"/>
    <property type="match status" value="1"/>
</dbReference>
<sequence>MLRPTIVRKVTRLRGVRFASRSPFGLKEGVASRAPPRDPEERQRGRSARPDRPRFGMRGPGSSDSAFPARFGRRRQDREPRPAPGLDEWPADPALQPRFDPVRKPKFEPSLDDTFEPSFDFEGEPAEHAESSLGPPPPTPPPQSHYVANTPPGLPDPSAFPLYRPPREERELTEEQVLATFPLDDKGLPSLDAIHRQAKTRISDEAIRNVPEFAEDALREFYASVVLSGASEEAQQALAQIEAPESHRRTTKKERRELLEALRERLEAPGKQAEEASAEAAAEQTEEATAETSLPVSLIPALPDSTPEHVTLTAALINVAPAEPRGPTTIPLGLVRKGEWQALLDSFAAGNDATGAEVLLSTMERHGALPTTAQLDQVVEVYARQGDTTAVARLISDFENVGLEITDHHRDMLVSSYINGPNGSAKAAISLLTASENIGKPFPQSSYGVVLTHLTVSSPQKQVNAHSRALAWDLFAHMRFAAHPDPQRELYTIMINVCADAREPQPERARDLWIEMTTEGNKIEPKREEFDAIIRALGSTKENYLEAYDLLRQMLSKHEEATLVPFEDTEFQRMVSPWTPTIETFAALLEGTKRAGDLDRARWILNEVVDLSRAAAFAGTNTIKGPDAQMMAGVFQTYAAWNPPVTRQTVTRTNEAEAAETTEKKEDDGPTNVVEAEAQAESSTVGPQTSAEALREATVLFEQIIKDTTAARAGPVSIIEHPFANVRLSRRLVNSYMSVHLKHAQNLAAARTTFNETWGSLAGSDTIPTTTASFSLRPNGWSYVNVLDRCARGGQDVDDRAVAQEWGVEAFERYREWQPIARAALGSGADRGSARKRWLAGLAERQVESVWSSAIRLAAIGGADERALALVKEFVDIYPPNAIREGYQPVLKPDLGVRMVDIAAVAEPHIPPHLLFDDLKVLHQHLVRDEKWSAVKYLTFVATSYGKVLETRRKWRIKGVGVPRELAKKRAQEGKLGAPHLRRGVLAAPATAAAPTAEEED</sequence>
<protein>
    <recommendedName>
        <fullName evidence="8">Pentacotripeptide-repeat region of PRORP domain-containing protein</fullName>
    </recommendedName>
</protein>
<organism evidence="6 7">
    <name type="scientific">Vanrija albida</name>
    <dbReference type="NCBI Taxonomy" id="181172"/>
    <lineage>
        <taxon>Eukaryota</taxon>
        <taxon>Fungi</taxon>
        <taxon>Dikarya</taxon>
        <taxon>Basidiomycota</taxon>
        <taxon>Agaricomycotina</taxon>
        <taxon>Tremellomycetes</taxon>
        <taxon>Trichosporonales</taxon>
        <taxon>Trichosporonaceae</taxon>
        <taxon>Vanrija</taxon>
    </lineage>
</organism>
<dbReference type="GeneID" id="95982489"/>
<evidence type="ECO:0000256" key="4">
    <source>
        <dbReference type="ARBA" id="ARBA00044511"/>
    </source>
</evidence>
<feature type="compositionally biased region" description="Basic and acidic residues" evidence="5">
    <location>
        <begin position="35"/>
        <end position="54"/>
    </location>
</feature>
<name>A0ABR3QG85_9TREE</name>
<dbReference type="RefSeq" id="XP_069213611.1">
    <property type="nucleotide sequence ID" value="XM_069350067.1"/>
</dbReference>
<feature type="compositionally biased region" description="Polar residues" evidence="5">
    <location>
        <begin position="680"/>
        <end position="691"/>
    </location>
</feature>